<keyword evidence="3" id="KW-1185">Reference proteome</keyword>
<evidence type="ECO:0000256" key="1">
    <source>
        <dbReference type="SAM" id="MobiDB-lite"/>
    </source>
</evidence>
<dbReference type="AlphaFoldDB" id="A0AAD9L144"/>
<sequence>MLSGTRTLRGRPTAQGTRDVIQSRPKNYTSYLGKHSQKTFFRNLSVLVAWRGSARHVSHSVVGVQKPVRMSSLCDVPPHPRSVSRGVLSRQVLFAQREQ</sequence>
<dbReference type="EMBL" id="JAODUO010000413">
    <property type="protein sequence ID" value="KAK2181055.1"/>
    <property type="molecule type" value="Genomic_DNA"/>
</dbReference>
<gene>
    <name evidence="2" type="ORF">NP493_412g02020</name>
</gene>
<name>A0AAD9L144_RIDPI</name>
<reference evidence="2" key="1">
    <citation type="journal article" date="2023" name="Mol. Biol. Evol.">
        <title>Third-Generation Sequencing Reveals the Adaptive Role of the Epigenome in Three Deep-Sea Polychaetes.</title>
        <authorList>
            <person name="Perez M."/>
            <person name="Aroh O."/>
            <person name="Sun Y."/>
            <person name="Lan Y."/>
            <person name="Juniper S.K."/>
            <person name="Young C.R."/>
            <person name="Angers B."/>
            <person name="Qian P.Y."/>
        </authorList>
    </citation>
    <scope>NUCLEOTIDE SEQUENCE</scope>
    <source>
        <strain evidence="2">R07B-5</strain>
    </source>
</reference>
<proteinExistence type="predicted"/>
<protein>
    <submittedName>
        <fullName evidence="2">Uncharacterized protein</fullName>
    </submittedName>
</protein>
<evidence type="ECO:0000313" key="2">
    <source>
        <dbReference type="EMBL" id="KAK2181055.1"/>
    </source>
</evidence>
<feature type="region of interest" description="Disordered" evidence="1">
    <location>
        <begin position="1"/>
        <end position="22"/>
    </location>
</feature>
<evidence type="ECO:0000313" key="3">
    <source>
        <dbReference type="Proteomes" id="UP001209878"/>
    </source>
</evidence>
<organism evidence="2 3">
    <name type="scientific">Ridgeia piscesae</name>
    <name type="common">Tubeworm</name>
    <dbReference type="NCBI Taxonomy" id="27915"/>
    <lineage>
        <taxon>Eukaryota</taxon>
        <taxon>Metazoa</taxon>
        <taxon>Spiralia</taxon>
        <taxon>Lophotrochozoa</taxon>
        <taxon>Annelida</taxon>
        <taxon>Polychaeta</taxon>
        <taxon>Sedentaria</taxon>
        <taxon>Canalipalpata</taxon>
        <taxon>Sabellida</taxon>
        <taxon>Siboglinidae</taxon>
        <taxon>Ridgeia</taxon>
    </lineage>
</organism>
<accession>A0AAD9L144</accession>
<dbReference type="Proteomes" id="UP001209878">
    <property type="component" value="Unassembled WGS sequence"/>
</dbReference>
<comment type="caution">
    <text evidence="2">The sequence shown here is derived from an EMBL/GenBank/DDBJ whole genome shotgun (WGS) entry which is preliminary data.</text>
</comment>